<dbReference type="PIRSF" id="PIRSF017082">
    <property type="entry name" value="YflP"/>
    <property type="match status" value="1"/>
</dbReference>
<accession>A0A2S9K331</accession>
<dbReference type="InterPro" id="IPR042100">
    <property type="entry name" value="Bug_dom1"/>
</dbReference>
<dbReference type="Gene3D" id="3.40.190.150">
    <property type="entry name" value="Bordetella uptake gene, domain 1"/>
    <property type="match status" value="1"/>
</dbReference>
<dbReference type="Proteomes" id="UP000238589">
    <property type="component" value="Unassembled WGS sequence"/>
</dbReference>
<dbReference type="EMBL" id="PVLQ01000047">
    <property type="protein sequence ID" value="PRD64782.1"/>
    <property type="molecule type" value="Genomic_DNA"/>
</dbReference>
<protein>
    <recommendedName>
        <fullName evidence="5">ABC transporter substrate-binding protein</fullName>
    </recommendedName>
</protein>
<evidence type="ECO:0000313" key="4">
    <source>
        <dbReference type="Proteomes" id="UP000238589"/>
    </source>
</evidence>
<dbReference type="Pfam" id="PF03401">
    <property type="entry name" value="TctC"/>
    <property type="match status" value="1"/>
</dbReference>
<proteinExistence type="inferred from homology"/>
<dbReference type="PANTHER" id="PTHR42928:SF5">
    <property type="entry name" value="BLR1237 PROTEIN"/>
    <property type="match status" value="1"/>
</dbReference>
<dbReference type="OrthoDB" id="8686127at2"/>
<evidence type="ECO:0000256" key="2">
    <source>
        <dbReference type="SAM" id="SignalP"/>
    </source>
</evidence>
<evidence type="ECO:0000313" key="3">
    <source>
        <dbReference type="EMBL" id="PRD64782.1"/>
    </source>
</evidence>
<reference evidence="3 4" key="1">
    <citation type="submission" date="2018-03" db="EMBL/GenBank/DDBJ databases">
        <title>Comparative genomics illustrates the genes involved in a hyperalkaliphilic mechanisms of Serpentinomonas isolated from highly-alkaline calcium-rich serpentinized springs.</title>
        <authorList>
            <person name="Suzuki S."/>
            <person name="Ishii S."/>
            <person name="Walworth N."/>
            <person name="Bird L."/>
            <person name="Kuenen J.G."/>
            <person name="Nealson K.H."/>
        </authorList>
    </citation>
    <scope>NUCLEOTIDE SEQUENCE [LARGE SCALE GENOMIC DNA]</scope>
    <source>
        <strain evidence="3 4">P1</strain>
    </source>
</reference>
<feature type="signal peptide" evidence="2">
    <location>
        <begin position="1"/>
        <end position="24"/>
    </location>
</feature>
<keyword evidence="4" id="KW-1185">Reference proteome</keyword>
<dbReference type="SUPFAM" id="SSF53850">
    <property type="entry name" value="Periplasmic binding protein-like II"/>
    <property type="match status" value="1"/>
</dbReference>
<feature type="chain" id="PRO_5015542233" description="ABC transporter substrate-binding protein" evidence="2">
    <location>
        <begin position="25"/>
        <end position="320"/>
    </location>
</feature>
<sequence length="320" mass="33931">MQRRAILLATAALCCAASATPAAAQEKAPLKILVGFLAGGSADTLARLMADGLRNDFSSIVVENKPGAGGRIALTQLKKAKPDGQTVLILPNGPMVLFPHLYKKLDYDPIQDFTPISLLASFQFGVVAGPGSSAKSIQDLISAAKSKPGQNSYGTAGQGTWPHLLGLMMEQSTGIELNHVPFQGGSAANAALLGSHVQYKFDVVSETAELHRNGKVRILAVTGAKRDLQVPEVPTLKELGIPMEASSWFAMYGPANLPTEVRKKLEMAVVNAVKTPELQGKLRKLGYEAVGSSSSELAASQKADLTRWEKPIKTANFSLD</sequence>
<comment type="similarity">
    <text evidence="1">Belongs to the UPF0065 (bug) family.</text>
</comment>
<evidence type="ECO:0008006" key="5">
    <source>
        <dbReference type="Google" id="ProtNLM"/>
    </source>
</evidence>
<dbReference type="Gene3D" id="3.40.190.10">
    <property type="entry name" value="Periplasmic binding protein-like II"/>
    <property type="match status" value="1"/>
</dbReference>
<gene>
    <name evidence="3" type="ORF">C6P64_12795</name>
</gene>
<organism evidence="3 4">
    <name type="scientific">Malikia granosa</name>
    <dbReference type="NCBI Taxonomy" id="263067"/>
    <lineage>
        <taxon>Bacteria</taxon>
        <taxon>Pseudomonadati</taxon>
        <taxon>Pseudomonadota</taxon>
        <taxon>Betaproteobacteria</taxon>
        <taxon>Burkholderiales</taxon>
        <taxon>Comamonadaceae</taxon>
        <taxon>Malikia</taxon>
    </lineage>
</organism>
<comment type="caution">
    <text evidence="3">The sequence shown here is derived from an EMBL/GenBank/DDBJ whole genome shotgun (WGS) entry which is preliminary data.</text>
</comment>
<dbReference type="PANTHER" id="PTHR42928">
    <property type="entry name" value="TRICARBOXYLATE-BINDING PROTEIN"/>
    <property type="match status" value="1"/>
</dbReference>
<keyword evidence="2" id="KW-0732">Signal</keyword>
<dbReference type="RefSeq" id="WP_105748950.1">
    <property type="nucleotide sequence ID" value="NZ_PVLQ01000047.1"/>
</dbReference>
<evidence type="ECO:0000256" key="1">
    <source>
        <dbReference type="ARBA" id="ARBA00006987"/>
    </source>
</evidence>
<dbReference type="AlphaFoldDB" id="A0A2S9K331"/>
<name>A0A2S9K331_9BURK</name>
<dbReference type="CDD" id="cd07012">
    <property type="entry name" value="PBP2_Bug_TTT"/>
    <property type="match status" value="1"/>
</dbReference>
<dbReference type="InterPro" id="IPR005064">
    <property type="entry name" value="BUG"/>
</dbReference>